<dbReference type="AlphaFoldDB" id="A0A015LJ83"/>
<organism evidence="1 2">
    <name type="scientific">Rhizophagus irregularis (strain DAOM 197198w)</name>
    <name type="common">Glomus intraradices</name>
    <dbReference type="NCBI Taxonomy" id="1432141"/>
    <lineage>
        <taxon>Eukaryota</taxon>
        <taxon>Fungi</taxon>
        <taxon>Fungi incertae sedis</taxon>
        <taxon>Mucoromycota</taxon>
        <taxon>Glomeromycotina</taxon>
        <taxon>Glomeromycetes</taxon>
        <taxon>Glomerales</taxon>
        <taxon>Glomeraceae</taxon>
        <taxon>Rhizophagus</taxon>
    </lineage>
</organism>
<dbReference type="Pfam" id="PF09560">
    <property type="entry name" value="Spore_YunB"/>
    <property type="match status" value="1"/>
</dbReference>
<evidence type="ECO:0000313" key="2">
    <source>
        <dbReference type="Proteomes" id="UP000022910"/>
    </source>
</evidence>
<dbReference type="EMBL" id="JEMT01001363">
    <property type="protein sequence ID" value="EXX79784.1"/>
    <property type="molecule type" value="Genomic_DNA"/>
</dbReference>
<proteinExistence type="predicted"/>
<name>A0A015LJ83_RHIIW</name>
<accession>A0A015LJ83</accession>
<evidence type="ECO:0000313" key="1">
    <source>
        <dbReference type="EMBL" id="EXX79784.1"/>
    </source>
</evidence>
<protein>
    <recommendedName>
        <fullName evidence="3">Sporulation protein YunB</fullName>
    </recommendedName>
</protein>
<dbReference type="InterPro" id="IPR014197">
    <property type="entry name" value="Sporulation_prot_YunB"/>
</dbReference>
<gene>
    <name evidence="1" type="ORF">RirG_002220</name>
</gene>
<evidence type="ECO:0008006" key="3">
    <source>
        <dbReference type="Google" id="ProtNLM"/>
    </source>
</evidence>
<dbReference type="NCBIfam" id="TIGR02832">
    <property type="entry name" value="spo_yunB"/>
    <property type="match status" value="1"/>
</dbReference>
<comment type="caution">
    <text evidence="1">The sequence shown here is derived from an EMBL/GenBank/DDBJ whole genome shotgun (WGS) entry which is preliminary data.</text>
</comment>
<dbReference type="PIRSF" id="PIRSF021383">
    <property type="entry name" value="YunB"/>
    <property type="match status" value="1"/>
</dbReference>
<dbReference type="Proteomes" id="UP000022910">
    <property type="component" value="Unassembled WGS sequence"/>
</dbReference>
<keyword evidence="2" id="KW-1185">Reference proteome</keyword>
<sequence length="195" mass="21501">MDIANTEAKKIASEAINNAISEEIVKPSEMDDLVVFHQKNTGKSLVSFNPKIYSKILATTTERIHKNLEQASHQADVNSENKKNYIPGTVYYIPLGLSTNNSLLANFGPKIPVKMTIVGDVTSKVETKIKESGINNTYLEVFLDVEVNTQIVIPFSSEEAKITSTIKLGDLFVEGDVPEFYGVPPAITPKENKED</sequence>
<dbReference type="HOGENOM" id="CLU_067338_1_0_1"/>
<reference evidence="1 2" key="1">
    <citation type="submission" date="2014-02" db="EMBL/GenBank/DDBJ databases">
        <title>Single nucleus genome sequencing reveals high similarity among nuclei of an endomycorrhizal fungus.</title>
        <authorList>
            <person name="Lin K."/>
            <person name="Geurts R."/>
            <person name="Zhang Z."/>
            <person name="Limpens E."/>
            <person name="Saunders D.G."/>
            <person name="Mu D."/>
            <person name="Pang E."/>
            <person name="Cao H."/>
            <person name="Cha H."/>
            <person name="Lin T."/>
            <person name="Zhou Q."/>
            <person name="Shang Y."/>
            <person name="Li Y."/>
            <person name="Ivanov S."/>
            <person name="Sharma T."/>
            <person name="Velzen R.V."/>
            <person name="Ruijter N.D."/>
            <person name="Aanen D.K."/>
            <person name="Win J."/>
            <person name="Kamoun S."/>
            <person name="Bisseling T."/>
            <person name="Huang S."/>
        </authorList>
    </citation>
    <scope>NUCLEOTIDE SEQUENCE [LARGE SCALE GENOMIC DNA]</scope>
    <source>
        <strain evidence="2">DAOM197198w</strain>
    </source>
</reference>